<dbReference type="AlphaFoldDB" id="A0AAD1U6P5"/>
<dbReference type="EMBL" id="CAMPGE010002711">
    <property type="protein sequence ID" value="CAI2361522.1"/>
    <property type="molecule type" value="Genomic_DNA"/>
</dbReference>
<evidence type="ECO:0000313" key="1">
    <source>
        <dbReference type="EMBL" id="CAI2361522.1"/>
    </source>
</evidence>
<accession>A0AAD1U6P5</accession>
<reference evidence="1" key="1">
    <citation type="submission" date="2023-07" db="EMBL/GenBank/DDBJ databases">
        <authorList>
            <consortium name="AG Swart"/>
            <person name="Singh M."/>
            <person name="Singh A."/>
            <person name="Seah K."/>
            <person name="Emmerich C."/>
        </authorList>
    </citation>
    <scope>NUCLEOTIDE SEQUENCE</scope>
    <source>
        <strain evidence="1">DP1</strain>
    </source>
</reference>
<organism evidence="1 2">
    <name type="scientific">Euplotes crassus</name>
    <dbReference type="NCBI Taxonomy" id="5936"/>
    <lineage>
        <taxon>Eukaryota</taxon>
        <taxon>Sar</taxon>
        <taxon>Alveolata</taxon>
        <taxon>Ciliophora</taxon>
        <taxon>Intramacronucleata</taxon>
        <taxon>Spirotrichea</taxon>
        <taxon>Hypotrichia</taxon>
        <taxon>Euplotida</taxon>
        <taxon>Euplotidae</taxon>
        <taxon>Moneuplotes</taxon>
    </lineage>
</organism>
<dbReference type="Proteomes" id="UP001295684">
    <property type="component" value="Unassembled WGS sequence"/>
</dbReference>
<dbReference type="Gene3D" id="3.10.280.10">
    <property type="entry name" value="Mitochondrial glycoprotein"/>
    <property type="match status" value="1"/>
</dbReference>
<dbReference type="SUPFAM" id="SSF54529">
    <property type="entry name" value="Mitochondrial glycoprotein MAM33-like"/>
    <property type="match status" value="1"/>
</dbReference>
<keyword evidence="2" id="KW-1185">Reference proteome</keyword>
<sequence>MFLSRHNFQIAQKCFQRLPSSIAIFPRMTFVTEAEERFLQKKRRKFEEVKNMLATRAEEYKRETDVEKRFQRDQKALLHYRKMNERYEQFSLLKSPLIIKYAAKNQLESEKNNYTVDRQLCNKLADYGFIPMEDPFSRYQKLVKRNNDMLVQVTYLIKQRRKIKPPERDYNEEHNMMMKKIRKFIPMRMSTVREDTIPLEDQDSGRHYLDAFLEPKEDATIVDIVLIKKNGKAIKFECICANNEMRIGRILHSHYSRELADSFTPIKNMQGKYFSIYYDNLSTKLQKAFVEYLYSVGLPPDVGLVAEFMSINKEQRMYMNWLKSLHELEGETDDENENEDIL</sequence>
<dbReference type="InterPro" id="IPR036561">
    <property type="entry name" value="MAM33_sf"/>
</dbReference>
<proteinExistence type="predicted"/>
<gene>
    <name evidence="1" type="ORF">ECRASSUSDP1_LOCUS2833</name>
</gene>
<dbReference type="Pfam" id="PF02330">
    <property type="entry name" value="MAM33"/>
    <property type="match status" value="1"/>
</dbReference>
<dbReference type="GO" id="GO:0005759">
    <property type="term" value="C:mitochondrial matrix"/>
    <property type="evidence" value="ECO:0007669"/>
    <property type="project" value="InterPro"/>
</dbReference>
<protein>
    <submittedName>
        <fullName evidence="1">Uncharacterized protein</fullName>
    </submittedName>
</protein>
<name>A0AAD1U6P5_EUPCR</name>
<evidence type="ECO:0000313" key="2">
    <source>
        <dbReference type="Proteomes" id="UP001295684"/>
    </source>
</evidence>
<comment type="caution">
    <text evidence="1">The sequence shown here is derived from an EMBL/GenBank/DDBJ whole genome shotgun (WGS) entry which is preliminary data.</text>
</comment>
<dbReference type="InterPro" id="IPR003428">
    <property type="entry name" value="MAM33"/>
</dbReference>